<feature type="region of interest" description="Disordered" evidence="3">
    <location>
        <begin position="226"/>
        <end position="269"/>
    </location>
</feature>
<dbReference type="InterPro" id="IPR007428">
    <property type="entry name" value="MlaA"/>
</dbReference>
<evidence type="ECO:0000256" key="2">
    <source>
        <dbReference type="ARBA" id="ARBA00022729"/>
    </source>
</evidence>
<protein>
    <submittedName>
        <fullName evidence="5">Phospholipid-binding lipoprotein MlaA</fullName>
    </submittedName>
</protein>
<sequence>MNTQSPAWVRLSGRLAVVLLATVLVGCASAPNADPRDPWEPYNRSMTTFNDAVDDAVLKPVATVYKEVLPRPVRTGVGNFFGNLSDVWSFVNNVLQAKPEGALHSFWRVVINTSIGIGGVFDPASEMSLERHREDFGQTLGRWGVPSGPYVVLPILGSSTLRDSFALPVDSYGQPLRYSDNVRLRNSLSVLGIVDVRARLLDLGNILDEAALDPYTFKRDVYLQKRQSDISDGSTSSDEERYDLDEGDSGAAEKSPVSPRPPRAGRRAR</sequence>
<keyword evidence="5" id="KW-0449">Lipoprotein</keyword>
<comment type="similarity">
    <text evidence="1">Belongs to the MlaA family.</text>
</comment>
<organism evidence="5 6">
    <name type="scientific">Ottowia thiooxydans</name>
    <dbReference type="NCBI Taxonomy" id="219182"/>
    <lineage>
        <taxon>Bacteria</taxon>
        <taxon>Pseudomonadati</taxon>
        <taxon>Pseudomonadota</taxon>
        <taxon>Betaproteobacteria</taxon>
        <taxon>Burkholderiales</taxon>
        <taxon>Comamonadaceae</taxon>
        <taxon>Ottowia</taxon>
    </lineage>
</organism>
<proteinExistence type="inferred from homology"/>
<feature type="chain" id="PRO_5046003838" evidence="4">
    <location>
        <begin position="31"/>
        <end position="269"/>
    </location>
</feature>
<reference evidence="5 6" key="1">
    <citation type="submission" date="2024-06" db="EMBL/GenBank/DDBJ databases">
        <title>Sorghum-associated microbial communities from plants grown in Nebraska, USA.</title>
        <authorList>
            <person name="Schachtman D."/>
        </authorList>
    </citation>
    <scope>NUCLEOTIDE SEQUENCE [LARGE SCALE GENOMIC DNA]</scope>
    <source>
        <strain evidence="5 6">2709</strain>
    </source>
</reference>
<feature type="signal peptide" evidence="4">
    <location>
        <begin position="1"/>
        <end position="30"/>
    </location>
</feature>
<name>A0ABV2QCM0_9BURK</name>
<dbReference type="RefSeq" id="WP_354446319.1">
    <property type="nucleotide sequence ID" value="NZ_JBEPSH010000007.1"/>
</dbReference>
<dbReference type="PANTHER" id="PTHR30035">
    <property type="entry name" value="LIPOPROTEIN VACJ-RELATED"/>
    <property type="match status" value="1"/>
</dbReference>
<evidence type="ECO:0000313" key="6">
    <source>
        <dbReference type="Proteomes" id="UP001549320"/>
    </source>
</evidence>
<dbReference type="PANTHER" id="PTHR30035:SF3">
    <property type="entry name" value="INTERMEMBRANE PHOSPHOLIPID TRANSPORT SYSTEM LIPOPROTEIN MLAA"/>
    <property type="match status" value="1"/>
</dbReference>
<dbReference type="Pfam" id="PF04333">
    <property type="entry name" value="MlaA"/>
    <property type="match status" value="1"/>
</dbReference>
<evidence type="ECO:0000256" key="3">
    <source>
        <dbReference type="SAM" id="MobiDB-lite"/>
    </source>
</evidence>
<keyword evidence="2 4" id="KW-0732">Signal</keyword>
<evidence type="ECO:0000256" key="4">
    <source>
        <dbReference type="SAM" id="SignalP"/>
    </source>
</evidence>
<dbReference type="EMBL" id="JBEPSH010000007">
    <property type="protein sequence ID" value="MET4578796.1"/>
    <property type="molecule type" value="Genomic_DNA"/>
</dbReference>
<comment type="caution">
    <text evidence="5">The sequence shown here is derived from an EMBL/GenBank/DDBJ whole genome shotgun (WGS) entry which is preliminary data.</text>
</comment>
<dbReference type="Proteomes" id="UP001549320">
    <property type="component" value="Unassembled WGS sequence"/>
</dbReference>
<keyword evidence="6" id="KW-1185">Reference proteome</keyword>
<accession>A0ABV2QCM0</accession>
<evidence type="ECO:0000313" key="5">
    <source>
        <dbReference type="EMBL" id="MET4578796.1"/>
    </source>
</evidence>
<gene>
    <name evidence="5" type="ORF">ABIE13_003912</name>
</gene>
<evidence type="ECO:0000256" key="1">
    <source>
        <dbReference type="ARBA" id="ARBA00010634"/>
    </source>
</evidence>
<dbReference type="PRINTS" id="PR01805">
    <property type="entry name" value="VACJLIPOPROT"/>
</dbReference>